<accession>A0A2H2ZXR6</accession>
<keyword evidence="3" id="KW-1185">Reference proteome</keyword>
<feature type="region of interest" description="Disordered" evidence="1">
    <location>
        <begin position="46"/>
        <end position="67"/>
    </location>
</feature>
<reference evidence="2 3" key="1">
    <citation type="journal article" date="2015" name="Genome Announc.">
        <title>Genome sequence and annotation of Trichoderma parareesei, the ancestor of the cellulase producer Trichoderma reesei.</title>
        <authorList>
            <person name="Yang D."/>
            <person name="Pomraning K."/>
            <person name="Kopchinskiy A."/>
            <person name="Karimi Aghcheh R."/>
            <person name="Atanasova L."/>
            <person name="Chenthamara K."/>
            <person name="Baker S.E."/>
            <person name="Zhang R."/>
            <person name="Shen Q."/>
            <person name="Freitag M."/>
            <person name="Kubicek C.P."/>
            <person name="Druzhinina I.S."/>
        </authorList>
    </citation>
    <scope>NUCLEOTIDE SEQUENCE [LARGE SCALE GENOMIC DNA]</scope>
    <source>
        <strain evidence="2 3">CBS 125925</strain>
    </source>
</reference>
<dbReference type="AlphaFoldDB" id="A0A2H2ZXR6"/>
<dbReference type="OrthoDB" id="4897020at2759"/>
<dbReference type="Proteomes" id="UP000219286">
    <property type="component" value="Unassembled WGS sequence"/>
</dbReference>
<gene>
    <name evidence="2" type="ORF">A9Z42_0045230</name>
</gene>
<evidence type="ECO:0000313" key="3">
    <source>
        <dbReference type="Proteomes" id="UP000219286"/>
    </source>
</evidence>
<proteinExistence type="predicted"/>
<feature type="region of interest" description="Disordered" evidence="1">
    <location>
        <begin position="1"/>
        <end position="20"/>
    </location>
</feature>
<evidence type="ECO:0000256" key="1">
    <source>
        <dbReference type="SAM" id="MobiDB-lite"/>
    </source>
</evidence>
<protein>
    <submittedName>
        <fullName evidence="2">Uncharacterized protein</fullName>
    </submittedName>
</protein>
<evidence type="ECO:0000313" key="2">
    <source>
        <dbReference type="EMBL" id="OTA03984.1"/>
    </source>
</evidence>
<sequence length="90" mass="9390">MFGTRGAVAAPEGRRKRPFQDEETYSMANGLPPKRLCEGFGVLSSGQHSTAGDDVGADLTTTNTQPDASDIQREAATFGTARASGPNSMA</sequence>
<dbReference type="EMBL" id="LFMI01000462">
    <property type="protein sequence ID" value="OTA03984.1"/>
    <property type="molecule type" value="Genomic_DNA"/>
</dbReference>
<organism evidence="2 3">
    <name type="scientific">Trichoderma parareesei</name>
    <name type="common">Filamentous fungus</name>
    <dbReference type="NCBI Taxonomy" id="858221"/>
    <lineage>
        <taxon>Eukaryota</taxon>
        <taxon>Fungi</taxon>
        <taxon>Dikarya</taxon>
        <taxon>Ascomycota</taxon>
        <taxon>Pezizomycotina</taxon>
        <taxon>Sordariomycetes</taxon>
        <taxon>Hypocreomycetidae</taxon>
        <taxon>Hypocreales</taxon>
        <taxon>Hypocreaceae</taxon>
        <taxon>Trichoderma</taxon>
    </lineage>
</organism>
<name>A0A2H2ZXR6_TRIPA</name>
<comment type="caution">
    <text evidence="2">The sequence shown here is derived from an EMBL/GenBank/DDBJ whole genome shotgun (WGS) entry which is preliminary data.</text>
</comment>